<comment type="similarity">
    <text evidence="1 4">Belongs to the glycosyl hydrolase 43 family.</text>
</comment>
<dbReference type="Proteomes" id="UP000470446">
    <property type="component" value="Unassembled WGS sequence"/>
</dbReference>
<protein>
    <submittedName>
        <fullName evidence="7">Family 43 glycosylhydrolase</fullName>
    </submittedName>
</protein>
<dbReference type="InterPro" id="IPR006311">
    <property type="entry name" value="TAT_signal"/>
</dbReference>
<evidence type="ECO:0000313" key="7">
    <source>
        <dbReference type="EMBL" id="NEB10671.1"/>
    </source>
</evidence>
<feature type="chain" id="PRO_5029468173" evidence="5">
    <location>
        <begin position="40"/>
        <end position="446"/>
    </location>
</feature>
<feature type="domain" description="Alpha-L-arabinofuranosidase B arabinose-binding" evidence="6">
    <location>
        <begin position="351"/>
        <end position="444"/>
    </location>
</feature>
<keyword evidence="5" id="KW-0732">Signal</keyword>
<dbReference type="InterPro" id="IPR036195">
    <property type="entry name" value="AbfB_ABD_sf"/>
</dbReference>
<keyword evidence="3 4" id="KW-0326">Glycosidase</keyword>
<evidence type="ECO:0000256" key="3">
    <source>
        <dbReference type="ARBA" id="ARBA00023295"/>
    </source>
</evidence>
<dbReference type="SUPFAM" id="SSF75005">
    <property type="entry name" value="Arabinanase/levansucrase/invertase"/>
    <property type="match status" value="1"/>
</dbReference>
<dbReference type="InterPro" id="IPR023296">
    <property type="entry name" value="Glyco_hydro_beta-prop_sf"/>
</dbReference>
<dbReference type="InterPro" id="IPR007934">
    <property type="entry name" value="AbfB_ABD"/>
</dbReference>
<dbReference type="SUPFAM" id="SSF110221">
    <property type="entry name" value="AbfB domain"/>
    <property type="match status" value="1"/>
</dbReference>
<accession>A0A7K3PMU5</accession>
<keyword evidence="2 4" id="KW-0378">Hydrolase</keyword>
<reference evidence="7 8" key="1">
    <citation type="submission" date="2020-01" db="EMBL/GenBank/DDBJ databases">
        <title>Insect and environment-associated Actinomycetes.</title>
        <authorList>
            <person name="Currrie C."/>
            <person name="Chevrette M."/>
            <person name="Carlson C."/>
            <person name="Stubbendieck R."/>
            <person name="Wendt-Pienkowski E."/>
        </authorList>
    </citation>
    <scope>NUCLEOTIDE SEQUENCE [LARGE SCALE GENOMIC DNA]</scope>
    <source>
        <strain evidence="7 8">SID14163</strain>
    </source>
</reference>
<dbReference type="InterPro" id="IPR006710">
    <property type="entry name" value="Glyco_hydro_43"/>
</dbReference>
<sequence>MEQSAQPRRRSVLKTALATTAVAAGAPLTGLLTAPSARAALPPRGLTSRYTMTAFTYTGGATMHVYEAPDGTAFRPIASPAYAPPSGLLRDPSIMRHSDSRYYVTYTTAWTGNRIGLASSADRLTWTHLGDITLPTAGIGNSWAPEWFLDTDGRVHIVVSLHYTASTDAGTFQPHVITATNTALTAWTEPVPLAGIPTDYIDTFVVRIGGTYHAVLKSTRDMSTDFATAPALTGPWTVWNTGNFVDLDGEGPCLVPLDNGGWRLYFEQYRAHRFWCTDSYDTFRTWSTPMELSGISGTVKHLTVLKERVPGGTTLPAAPHRLRAVNAPDRLWAPGASSVLDLATGGGIALTAVPGLADRSGYSLRVADGRYVRHYGYRLRLDADNGTTVFARDATFTPRPGSAAGSVSLESFSHPGRYVRHREHQLWLDFHRTGDLYEADRSFLLV</sequence>
<dbReference type="GO" id="GO:0046373">
    <property type="term" value="P:L-arabinose metabolic process"/>
    <property type="evidence" value="ECO:0007669"/>
    <property type="project" value="InterPro"/>
</dbReference>
<evidence type="ECO:0000313" key="8">
    <source>
        <dbReference type="Proteomes" id="UP000470446"/>
    </source>
</evidence>
<organism evidence="7 8">
    <name type="scientific">Streptomyces coelicoflavus</name>
    <dbReference type="NCBI Taxonomy" id="285562"/>
    <lineage>
        <taxon>Bacteria</taxon>
        <taxon>Bacillati</taxon>
        <taxon>Actinomycetota</taxon>
        <taxon>Actinomycetes</taxon>
        <taxon>Kitasatosporales</taxon>
        <taxon>Streptomycetaceae</taxon>
        <taxon>Streptomyces</taxon>
    </lineage>
</organism>
<evidence type="ECO:0000256" key="5">
    <source>
        <dbReference type="SAM" id="SignalP"/>
    </source>
</evidence>
<feature type="signal peptide" evidence="5">
    <location>
        <begin position="1"/>
        <end position="39"/>
    </location>
</feature>
<dbReference type="CDD" id="cd23399">
    <property type="entry name" value="beta-trefoil_ABD_ABFB"/>
    <property type="match status" value="1"/>
</dbReference>
<dbReference type="RefSeq" id="WP_164246012.1">
    <property type="nucleotide sequence ID" value="NZ_JAAGMA010000455.1"/>
</dbReference>
<proteinExistence type="inferred from homology"/>
<name>A0A7K3PMU5_9ACTN</name>
<dbReference type="CDD" id="cd08983">
    <property type="entry name" value="GH43_Bt3655-like"/>
    <property type="match status" value="1"/>
</dbReference>
<dbReference type="Gene3D" id="2.80.10.50">
    <property type="match status" value="1"/>
</dbReference>
<evidence type="ECO:0000256" key="2">
    <source>
        <dbReference type="ARBA" id="ARBA00022801"/>
    </source>
</evidence>
<dbReference type="Pfam" id="PF05270">
    <property type="entry name" value="AbfB"/>
    <property type="match status" value="1"/>
</dbReference>
<dbReference type="Gene3D" id="2.115.10.20">
    <property type="entry name" value="Glycosyl hydrolase domain, family 43"/>
    <property type="match status" value="1"/>
</dbReference>
<dbReference type="AlphaFoldDB" id="A0A7K3PMU5"/>
<comment type="caution">
    <text evidence="7">The sequence shown here is derived from an EMBL/GenBank/DDBJ whole genome shotgun (WGS) entry which is preliminary data.</text>
</comment>
<dbReference type="PROSITE" id="PS51318">
    <property type="entry name" value="TAT"/>
    <property type="match status" value="1"/>
</dbReference>
<evidence type="ECO:0000256" key="1">
    <source>
        <dbReference type="ARBA" id="ARBA00009865"/>
    </source>
</evidence>
<evidence type="ECO:0000259" key="6">
    <source>
        <dbReference type="Pfam" id="PF05270"/>
    </source>
</evidence>
<gene>
    <name evidence="7" type="ORF">G3I32_17770</name>
</gene>
<dbReference type="EMBL" id="JAAGMA010000455">
    <property type="protein sequence ID" value="NEB10671.1"/>
    <property type="molecule type" value="Genomic_DNA"/>
</dbReference>
<dbReference type="GO" id="GO:0046556">
    <property type="term" value="F:alpha-L-arabinofuranosidase activity"/>
    <property type="evidence" value="ECO:0007669"/>
    <property type="project" value="InterPro"/>
</dbReference>
<dbReference type="Pfam" id="PF04616">
    <property type="entry name" value="Glyco_hydro_43"/>
    <property type="match status" value="1"/>
</dbReference>
<evidence type="ECO:0000256" key="4">
    <source>
        <dbReference type="RuleBase" id="RU361187"/>
    </source>
</evidence>